<dbReference type="InterPro" id="IPR035919">
    <property type="entry name" value="EAL_sf"/>
</dbReference>
<evidence type="ECO:0000313" key="10">
    <source>
        <dbReference type="Proteomes" id="UP000284472"/>
    </source>
</evidence>
<feature type="domain" description="EAL" evidence="1">
    <location>
        <begin position="1"/>
        <end position="28"/>
    </location>
</feature>
<reference evidence="7 8" key="1">
    <citation type="submission" date="2018-08" db="EMBL/GenBank/DDBJ databases">
        <title>A genome reference for cultivated species of the human gut microbiota.</title>
        <authorList>
            <person name="Zou Y."/>
            <person name="Xue W."/>
            <person name="Luo G."/>
        </authorList>
    </citation>
    <scope>NUCLEOTIDE SEQUENCE [LARGE SCALE GENOMIC DNA]</scope>
    <source>
        <strain evidence="4 8">AF19-16AC</strain>
        <strain evidence="3 11">AF27-4BH</strain>
        <strain evidence="6 9">AM21-18</strain>
        <strain evidence="5 10">AM32-6</strain>
        <strain evidence="2 7">TF01-20-2</strain>
    </source>
</reference>
<name>A0A3E4UX68_MEDGN</name>
<sequence length="31" mass="3801">MCCDVIQGYFLNKPLSEEEFEKQYFRKNGRQ</sequence>
<dbReference type="EMBL" id="QSIR01000020">
    <property type="protein sequence ID" value="RHD04154.1"/>
    <property type="molecule type" value="Genomic_DNA"/>
</dbReference>
<accession>A0A3E4UX68</accession>
<evidence type="ECO:0000313" key="9">
    <source>
        <dbReference type="Proteomes" id="UP000283981"/>
    </source>
</evidence>
<proteinExistence type="predicted"/>
<evidence type="ECO:0000313" key="3">
    <source>
        <dbReference type="EMBL" id="RGQ63457.1"/>
    </source>
</evidence>
<dbReference type="EMBL" id="QRIS01000032">
    <property type="protein sequence ID" value="RHG80276.1"/>
    <property type="molecule type" value="Genomic_DNA"/>
</dbReference>
<evidence type="ECO:0000313" key="7">
    <source>
        <dbReference type="Proteomes" id="UP000260808"/>
    </source>
</evidence>
<evidence type="ECO:0000259" key="1">
    <source>
        <dbReference type="PROSITE" id="PS50883"/>
    </source>
</evidence>
<dbReference type="AlphaFoldDB" id="A0A3E4UX68"/>
<evidence type="ECO:0000313" key="5">
    <source>
        <dbReference type="EMBL" id="RHD04154.1"/>
    </source>
</evidence>
<evidence type="ECO:0000313" key="11">
    <source>
        <dbReference type="Proteomes" id="UP000286137"/>
    </source>
</evidence>
<evidence type="ECO:0000313" key="2">
    <source>
        <dbReference type="EMBL" id="RGM18029.1"/>
    </source>
</evidence>
<dbReference type="PROSITE" id="PS50883">
    <property type="entry name" value="EAL"/>
    <property type="match status" value="1"/>
</dbReference>
<dbReference type="InterPro" id="IPR001633">
    <property type="entry name" value="EAL_dom"/>
</dbReference>
<evidence type="ECO:0000313" key="4">
    <source>
        <dbReference type="EMBL" id="RGT36199.1"/>
    </source>
</evidence>
<dbReference type="EMBL" id="QRWQ01000021">
    <property type="protein sequence ID" value="RGT36199.1"/>
    <property type="molecule type" value="Genomic_DNA"/>
</dbReference>
<dbReference type="Proteomes" id="UP000260808">
    <property type="component" value="Unassembled WGS sequence"/>
</dbReference>
<comment type="caution">
    <text evidence="2">The sequence shown here is derived from an EMBL/GenBank/DDBJ whole genome shotgun (WGS) entry which is preliminary data.</text>
</comment>
<dbReference type="EMBL" id="QSSX01000059">
    <property type="protein sequence ID" value="RGM18029.1"/>
    <property type="molecule type" value="Genomic_DNA"/>
</dbReference>
<organism evidence="2 7">
    <name type="scientific">Mediterraneibacter gnavus</name>
    <name type="common">Ruminococcus gnavus</name>
    <dbReference type="NCBI Taxonomy" id="33038"/>
    <lineage>
        <taxon>Bacteria</taxon>
        <taxon>Bacillati</taxon>
        <taxon>Bacillota</taxon>
        <taxon>Clostridia</taxon>
        <taxon>Lachnospirales</taxon>
        <taxon>Lachnospiraceae</taxon>
        <taxon>Mediterraneibacter</taxon>
    </lineage>
</organism>
<evidence type="ECO:0000313" key="8">
    <source>
        <dbReference type="Proteomes" id="UP000283834"/>
    </source>
</evidence>
<dbReference type="Proteomes" id="UP000284472">
    <property type="component" value="Unassembled WGS sequence"/>
</dbReference>
<evidence type="ECO:0000313" key="6">
    <source>
        <dbReference type="EMBL" id="RHG80276.1"/>
    </source>
</evidence>
<dbReference type="EMBL" id="QRTJ01000034">
    <property type="protein sequence ID" value="RGQ63457.1"/>
    <property type="molecule type" value="Genomic_DNA"/>
</dbReference>
<dbReference type="Proteomes" id="UP000283981">
    <property type="component" value="Unassembled WGS sequence"/>
</dbReference>
<protein>
    <recommendedName>
        <fullName evidence="1">EAL domain-containing protein</fullName>
    </recommendedName>
</protein>
<dbReference type="Proteomes" id="UP000283834">
    <property type="component" value="Unassembled WGS sequence"/>
</dbReference>
<dbReference type="Proteomes" id="UP000286137">
    <property type="component" value="Unassembled WGS sequence"/>
</dbReference>
<dbReference type="SUPFAM" id="SSF141868">
    <property type="entry name" value="EAL domain-like"/>
    <property type="match status" value="1"/>
</dbReference>
<gene>
    <name evidence="6" type="ORF">DW243_15275</name>
    <name evidence="5" type="ORF">DW812_12430</name>
    <name evidence="4" type="ORF">DWX36_15005</name>
    <name evidence="3" type="ORF">DWY88_13780</name>
    <name evidence="2" type="ORF">DXC31_15630</name>
</gene>